<dbReference type="Proteomes" id="UP000887013">
    <property type="component" value="Unassembled WGS sequence"/>
</dbReference>
<keyword evidence="3" id="KW-1185">Reference proteome</keyword>
<organism evidence="2 3">
    <name type="scientific">Nephila pilipes</name>
    <name type="common">Giant wood spider</name>
    <name type="synonym">Nephila maculata</name>
    <dbReference type="NCBI Taxonomy" id="299642"/>
    <lineage>
        <taxon>Eukaryota</taxon>
        <taxon>Metazoa</taxon>
        <taxon>Ecdysozoa</taxon>
        <taxon>Arthropoda</taxon>
        <taxon>Chelicerata</taxon>
        <taxon>Arachnida</taxon>
        <taxon>Araneae</taxon>
        <taxon>Araneomorphae</taxon>
        <taxon>Entelegynae</taxon>
        <taxon>Araneoidea</taxon>
        <taxon>Nephilidae</taxon>
        <taxon>Nephila</taxon>
    </lineage>
</organism>
<reference evidence="2" key="1">
    <citation type="submission" date="2020-08" db="EMBL/GenBank/DDBJ databases">
        <title>Multicomponent nature underlies the extraordinary mechanical properties of spider dragline silk.</title>
        <authorList>
            <person name="Kono N."/>
            <person name="Nakamura H."/>
            <person name="Mori M."/>
            <person name="Yoshida Y."/>
            <person name="Ohtoshi R."/>
            <person name="Malay A.D."/>
            <person name="Moran D.A.P."/>
            <person name="Tomita M."/>
            <person name="Numata K."/>
            <person name="Arakawa K."/>
        </authorList>
    </citation>
    <scope>NUCLEOTIDE SEQUENCE</scope>
</reference>
<proteinExistence type="predicted"/>
<accession>A0A8X6NSU8</accession>
<evidence type="ECO:0000256" key="1">
    <source>
        <dbReference type="SAM" id="Phobius"/>
    </source>
</evidence>
<sequence>MISLADRSVWNISTTHTGTFDGAGKLKLHPLMWKIASITLRSPLDRPFNSPEFLWLLITHILFACVMFETGLLHLNCSGTSLSLKRFRSLTKCTKRTCLFNEIPLHSIVFKGL</sequence>
<evidence type="ECO:0000313" key="2">
    <source>
        <dbReference type="EMBL" id="GFT29065.1"/>
    </source>
</evidence>
<name>A0A8X6NSU8_NEPPI</name>
<feature type="transmembrane region" description="Helical" evidence="1">
    <location>
        <begin position="53"/>
        <end position="75"/>
    </location>
</feature>
<keyword evidence="1" id="KW-1133">Transmembrane helix</keyword>
<dbReference type="AlphaFoldDB" id="A0A8X6NSU8"/>
<comment type="caution">
    <text evidence="2">The sequence shown here is derived from an EMBL/GenBank/DDBJ whole genome shotgun (WGS) entry which is preliminary data.</text>
</comment>
<keyword evidence="1" id="KW-0812">Transmembrane</keyword>
<evidence type="ECO:0000313" key="3">
    <source>
        <dbReference type="Proteomes" id="UP000887013"/>
    </source>
</evidence>
<keyword evidence="1" id="KW-0472">Membrane</keyword>
<gene>
    <name evidence="2" type="ORF">NPIL_667281</name>
</gene>
<protein>
    <submittedName>
        <fullName evidence="2">Uncharacterized protein</fullName>
    </submittedName>
</protein>
<dbReference type="EMBL" id="BMAW01012514">
    <property type="protein sequence ID" value="GFT29065.1"/>
    <property type="molecule type" value="Genomic_DNA"/>
</dbReference>